<name>A0A368T637_9ACTN</name>
<dbReference type="Proteomes" id="UP000253318">
    <property type="component" value="Unassembled WGS sequence"/>
</dbReference>
<organism evidence="2 3">
    <name type="scientific">Marinitenerispora sediminis</name>
    <dbReference type="NCBI Taxonomy" id="1931232"/>
    <lineage>
        <taxon>Bacteria</taxon>
        <taxon>Bacillati</taxon>
        <taxon>Actinomycetota</taxon>
        <taxon>Actinomycetes</taxon>
        <taxon>Streptosporangiales</taxon>
        <taxon>Nocardiopsidaceae</taxon>
        <taxon>Marinitenerispora</taxon>
    </lineage>
</organism>
<keyword evidence="3" id="KW-1185">Reference proteome</keyword>
<comment type="caution">
    <text evidence="2">The sequence shown here is derived from an EMBL/GenBank/DDBJ whole genome shotgun (WGS) entry which is preliminary data.</text>
</comment>
<feature type="compositionally biased region" description="Gly residues" evidence="1">
    <location>
        <begin position="36"/>
        <end position="54"/>
    </location>
</feature>
<evidence type="ECO:0000256" key="1">
    <source>
        <dbReference type="SAM" id="MobiDB-lite"/>
    </source>
</evidence>
<gene>
    <name evidence="2" type="ORF">DEF24_10960</name>
</gene>
<dbReference type="RefSeq" id="WP_114398646.1">
    <property type="nucleotide sequence ID" value="NZ_QEIM01000083.1"/>
</dbReference>
<proteinExistence type="predicted"/>
<reference evidence="2 3" key="1">
    <citation type="submission" date="2018-04" db="EMBL/GenBank/DDBJ databases">
        <title>Novel actinobacteria from marine sediment.</title>
        <authorList>
            <person name="Ng Z.Y."/>
            <person name="Tan G.Y.A."/>
        </authorList>
    </citation>
    <scope>NUCLEOTIDE SEQUENCE [LARGE SCALE GENOMIC DNA]</scope>
    <source>
        <strain evidence="2 3">TPS81</strain>
    </source>
</reference>
<protein>
    <submittedName>
        <fullName evidence="2">Uncharacterized protein</fullName>
    </submittedName>
</protein>
<evidence type="ECO:0000313" key="3">
    <source>
        <dbReference type="Proteomes" id="UP000253318"/>
    </source>
</evidence>
<feature type="region of interest" description="Disordered" evidence="1">
    <location>
        <begin position="36"/>
        <end position="65"/>
    </location>
</feature>
<dbReference type="AlphaFoldDB" id="A0A368T637"/>
<dbReference type="EMBL" id="QEIN01000070">
    <property type="protein sequence ID" value="RCV59110.1"/>
    <property type="molecule type" value="Genomic_DNA"/>
</dbReference>
<accession>A0A368T637</accession>
<sequence length="102" mass="10150">MLILNSEVFESFLAVRGADHGTVVSIGSGVASPVRGGAGIGAERGSQRVGGGMVSGAAAGGSSPIDGPLVKRQYRRLWTESVLAGTPRPSGAVGMCPRSSPA</sequence>
<evidence type="ECO:0000313" key="2">
    <source>
        <dbReference type="EMBL" id="RCV59110.1"/>
    </source>
</evidence>